<dbReference type="PRINTS" id="PR01415">
    <property type="entry name" value="ANKYRIN"/>
</dbReference>
<dbReference type="PROSITE" id="PS50297">
    <property type="entry name" value="ANK_REP_REGION"/>
    <property type="match status" value="3"/>
</dbReference>
<keyword evidence="1" id="KW-0677">Repeat</keyword>
<name>A0A1R2C775_9CILI</name>
<sequence>MDKNIFSAVKAADRAYLERAISSREAVPDQRDQNGNTLMHIAVELKRNELAILELLISNGWDVNSQNNLGATPLHYVALRKDSGRPVALLLLKNLANTQISTNLGHTPLHLACERYKLELVQVLLEHKAIPGSMDRNNNTPLHVLLLSQGRDTVAREIVEVLIKGGARLDTKNCEGNDSLLLASSRGFTRVCQLLLQNGSNPRITNDFGNTVVHLSSAAGHSELVEMLLELEMPYINVTNADGDTPLHLAVKNNHAEVAAVLIKKGSSIATKNAAGKSPLDLVSQDEKSIFAVKHPELIKLISSRKPKSKVPEEEDIGCLIF</sequence>
<proteinExistence type="predicted"/>
<dbReference type="Proteomes" id="UP000187209">
    <property type="component" value="Unassembled WGS sequence"/>
</dbReference>
<keyword evidence="2 3" id="KW-0040">ANK repeat</keyword>
<dbReference type="SMART" id="SM00248">
    <property type="entry name" value="ANK"/>
    <property type="match status" value="7"/>
</dbReference>
<dbReference type="PANTHER" id="PTHR24171">
    <property type="entry name" value="ANKYRIN REPEAT DOMAIN-CONTAINING PROTEIN 39-RELATED"/>
    <property type="match status" value="1"/>
</dbReference>
<evidence type="ECO:0000256" key="1">
    <source>
        <dbReference type="ARBA" id="ARBA00022737"/>
    </source>
</evidence>
<evidence type="ECO:0000313" key="5">
    <source>
        <dbReference type="Proteomes" id="UP000187209"/>
    </source>
</evidence>
<comment type="caution">
    <text evidence="4">The sequence shown here is derived from an EMBL/GenBank/DDBJ whole genome shotgun (WGS) entry which is preliminary data.</text>
</comment>
<accession>A0A1R2C775</accession>
<dbReference type="OrthoDB" id="369624at2759"/>
<feature type="repeat" description="ANK" evidence="3">
    <location>
        <begin position="137"/>
        <end position="174"/>
    </location>
</feature>
<dbReference type="Gene3D" id="1.25.40.20">
    <property type="entry name" value="Ankyrin repeat-containing domain"/>
    <property type="match status" value="3"/>
</dbReference>
<reference evidence="4 5" key="1">
    <citation type="submission" date="2016-11" db="EMBL/GenBank/DDBJ databases">
        <title>The macronuclear genome of Stentor coeruleus: a giant cell with tiny introns.</title>
        <authorList>
            <person name="Slabodnick M."/>
            <person name="Ruby J.G."/>
            <person name="Reiff S.B."/>
            <person name="Swart E.C."/>
            <person name="Gosai S."/>
            <person name="Prabakaran S."/>
            <person name="Witkowska E."/>
            <person name="Larue G.E."/>
            <person name="Fisher S."/>
            <person name="Freeman R.M."/>
            <person name="Gunawardena J."/>
            <person name="Chu W."/>
            <person name="Stover N.A."/>
            <person name="Gregory B.D."/>
            <person name="Nowacki M."/>
            <person name="Derisi J."/>
            <person name="Roy S.W."/>
            <person name="Marshall W.F."/>
            <person name="Sood P."/>
        </authorList>
    </citation>
    <scope>NUCLEOTIDE SEQUENCE [LARGE SCALE GENOMIC DNA]</scope>
    <source>
        <strain evidence="4">WM001</strain>
    </source>
</reference>
<organism evidence="4 5">
    <name type="scientific">Stentor coeruleus</name>
    <dbReference type="NCBI Taxonomy" id="5963"/>
    <lineage>
        <taxon>Eukaryota</taxon>
        <taxon>Sar</taxon>
        <taxon>Alveolata</taxon>
        <taxon>Ciliophora</taxon>
        <taxon>Postciliodesmatophora</taxon>
        <taxon>Heterotrichea</taxon>
        <taxon>Heterotrichida</taxon>
        <taxon>Stentoridae</taxon>
        <taxon>Stentor</taxon>
    </lineage>
</organism>
<feature type="repeat" description="ANK" evidence="3">
    <location>
        <begin position="242"/>
        <end position="274"/>
    </location>
</feature>
<evidence type="ECO:0000256" key="2">
    <source>
        <dbReference type="ARBA" id="ARBA00023043"/>
    </source>
</evidence>
<dbReference type="SUPFAM" id="SSF48403">
    <property type="entry name" value="Ankyrin repeat"/>
    <property type="match status" value="1"/>
</dbReference>
<evidence type="ECO:0000256" key="3">
    <source>
        <dbReference type="PROSITE-ProRule" id="PRU00023"/>
    </source>
</evidence>
<keyword evidence="5" id="KW-1185">Reference proteome</keyword>
<dbReference type="EMBL" id="MPUH01000257">
    <property type="protein sequence ID" value="OMJ84820.1"/>
    <property type="molecule type" value="Genomic_DNA"/>
</dbReference>
<dbReference type="PROSITE" id="PS50088">
    <property type="entry name" value="ANK_REPEAT"/>
    <property type="match status" value="5"/>
</dbReference>
<dbReference type="Pfam" id="PF12796">
    <property type="entry name" value="Ank_2"/>
    <property type="match status" value="2"/>
</dbReference>
<feature type="repeat" description="ANK" evidence="3">
    <location>
        <begin position="104"/>
        <end position="136"/>
    </location>
</feature>
<gene>
    <name evidence="4" type="ORF">SteCoe_14008</name>
</gene>
<evidence type="ECO:0000313" key="4">
    <source>
        <dbReference type="EMBL" id="OMJ84820.1"/>
    </source>
</evidence>
<protein>
    <submittedName>
        <fullName evidence="4">Uncharacterized protein</fullName>
    </submittedName>
</protein>
<dbReference type="Pfam" id="PF13637">
    <property type="entry name" value="Ank_4"/>
    <property type="match status" value="1"/>
</dbReference>
<dbReference type="InterPro" id="IPR002110">
    <property type="entry name" value="Ankyrin_rpt"/>
</dbReference>
<feature type="repeat" description="ANK" evidence="3">
    <location>
        <begin position="34"/>
        <end position="68"/>
    </location>
</feature>
<dbReference type="InterPro" id="IPR036770">
    <property type="entry name" value="Ankyrin_rpt-contain_sf"/>
</dbReference>
<feature type="repeat" description="ANK" evidence="3">
    <location>
        <begin position="175"/>
        <end position="207"/>
    </location>
</feature>
<dbReference type="AlphaFoldDB" id="A0A1R2C775"/>